<feature type="chain" id="PRO_5003405071" evidence="1">
    <location>
        <begin position="19"/>
        <end position="237"/>
    </location>
</feature>
<dbReference type="AlphaFoldDB" id="G0N226"/>
<dbReference type="OrthoDB" id="5847885at2759"/>
<proteinExistence type="predicted"/>
<evidence type="ECO:0000256" key="1">
    <source>
        <dbReference type="SAM" id="SignalP"/>
    </source>
</evidence>
<protein>
    <submittedName>
        <fullName evidence="2">Uncharacterized protein</fullName>
    </submittedName>
</protein>
<dbReference type="Proteomes" id="UP000008068">
    <property type="component" value="Unassembled WGS sequence"/>
</dbReference>
<accession>G0N226</accession>
<feature type="signal peptide" evidence="1">
    <location>
        <begin position="1"/>
        <end position="18"/>
    </location>
</feature>
<reference evidence="3" key="1">
    <citation type="submission" date="2011-07" db="EMBL/GenBank/DDBJ databases">
        <authorList>
            <consortium name="Caenorhabditis brenneri Sequencing and Analysis Consortium"/>
            <person name="Wilson R.K."/>
        </authorList>
    </citation>
    <scope>NUCLEOTIDE SEQUENCE [LARGE SCALE GENOMIC DNA]</scope>
    <source>
        <strain evidence="3">PB2801</strain>
    </source>
</reference>
<dbReference type="InParanoid" id="G0N226"/>
<keyword evidence="3" id="KW-1185">Reference proteome</keyword>
<gene>
    <name evidence="2" type="ORF">CAEBREN_20708</name>
</gene>
<evidence type="ECO:0000313" key="3">
    <source>
        <dbReference type="Proteomes" id="UP000008068"/>
    </source>
</evidence>
<name>G0N226_CAEBE</name>
<dbReference type="OMA" id="ECEYEKE"/>
<evidence type="ECO:0000313" key="2">
    <source>
        <dbReference type="EMBL" id="EGT50574.1"/>
    </source>
</evidence>
<organism evidence="3">
    <name type="scientific">Caenorhabditis brenneri</name>
    <name type="common">Nematode worm</name>
    <dbReference type="NCBI Taxonomy" id="135651"/>
    <lineage>
        <taxon>Eukaryota</taxon>
        <taxon>Metazoa</taxon>
        <taxon>Ecdysozoa</taxon>
        <taxon>Nematoda</taxon>
        <taxon>Chromadorea</taxon>
        <taxon>Rhabditida</taxon>
        <taxon>Rhabditina</taxon>
        <taxon>Rhabditomorpha</taxon>
        <taxon>Rhabditoidea</taxon>
        <taxon>Rhabditidae</taxon>
        <taxon>Peloderinae</taxon>
        <taxon>Caenorhabditis</taxon>
    </lineage>
</organism>
<keyword evidence="1" id="KW-0732">Signal</keyword>
<dbReference type="HOGENOM" id="CLU_098406_0_0_1"/>
<dbReference type="EMBL" id="GL379829">
    <property type="protein sequence ID" value="EGT50574.1"/>
    <property type="molecule type" value="Genomic_DNA"/>
</dbReference>
<sequence length="237" mass="27404">MITEFIICLFVVGNLIHADTVITSNSTSDEGDPTVNIIDKLETMDNITISNSISPKEFNIDDELIKINSSCMIDSDFEEITGYEFKGFLAAFLVHVLSTNGAGLIGVQELRASLGFPPPGPWKHEREPTDEDTLEEYLDAKVMKKMWSLDSNWLHEKNLVPAFKYLDKHFPSIRKIYRHQLVQSLQSYEKKIIDRKTIDYMIQEFHGIRKKIDNAMNEMRSNWECEYEKEKARRCSS</sequence>